<dbReference type="InterPro" id="IPR006342">
    <property type="entry name" value="FkbM_mtfrase"/>
</dbReference>
<evidence type="ECO:0000256" key="1">
    <source>
        <dbReference type="SAM" id="MobiDB-lite"/>
    </source>
</evidence>
<dbReference type="EMBL" id="PDNU01000002">
    <property type="protein sequence ID" value="PHK96601.1"/>
    <property type="molecule type" value="Genomic_DNA"/>
</dbReference>
<dbReference type="InterPro" id="IPR053188">
    <property type="entry name" value="FkbM_Methyltransferase"/>
</dbReference>
<feature type="domain" description="Methyltransferase FkbM" evidence="2">
    <location>
        <begin position="66"/>
        <end position="246"/>
    </location>
</feature>
<evidence type="ECO:0000259" key="2">
    <source>
        <dbReference type="Pfam" id="PF05050"/>
    </source>
</evidence>
<dbReference type="OrthoDB" id="9814604at2"/>
<dbReference type="RefSeq" id="WP_099093745.1">
    <property type="nucleotide sequence ID" value="NZ_PDNU01000002.1"/>
</dbReference>
<keyword evidence="4" id="KW-1185">Reference proteome</keyword>
<evidence type="ECO:0000313" key="4">
    <source>
        <dbReference type="Proteomes" id="UP000223527"/>
    </source>
</evidence>
<reference evidence="3 4" key="1">
    <citation type="submission" date="2017-10" db="EMBL/GenBank/DDBJ databases">
        <authorList>
            <person name="Banno H."/>
            <person name="Chua N.-H."/>
        </authorList>
    </citation>
    <scope>NUCLEOTIDE SEQUENCE [LARGE SCALE GENOMIC DNA]</scope>
    <source>
        <strain evidence="3 4">YW11</strain>
    </source>
</reference>
<dbReference type="SUPFAM" id="SSF53335">
    <property type="entry name" value="S-adenosyl-L-methionine-dependent methyltransferases"/>
    <property type="match status" value="1"/>
</dbReference>
<name>A0A2C6ZDP5_9PROT</name>
<dbReference type="Pfam" id="PF05050">
    <property type="entry name" value="Methyltransf_21"/>
    <property type="match status" value="1"/>
</dbReference>
<evidence type="ECO:0000313" key="3">
    <source>
        <dbReference type="EMBL" id="PHK96601.1"/>
    </source>
</evidence>
<dbReference type="GO" id="GO:0008171">
    <property type="term" value="F:O-methyltransferase activity"/>
    <property type="evidence" value="ECO:0007669"/>
    <property type="project" value="TreeGrafter"/>
</dbReference>
<feature type="compositionally biased region" description="Pro residues" evidence="1">
    <location>
        <begin position="286"/>
        <end position="304"/>
    </location>
</feature>
<sequence length="563" mass="62209">MQQNLTRTKTWLAERLGLRRLFAASTYTLIKQLQADAPPEGLEGNERLQALFLELAGILQPNLFMDIGANDGSASLAVRRRLPHCTIHAFEANPRIFARNRERLEAEGVRFWNLAVSDKPGRVTIYAPLTLSQAYVDGEVVPAHVEEAEDTGKSSLLRRNENATYSEFDVEAATLDGFAQAHVPDWGQRTAFLWVDVEGASDRVLAGATQLLARTRAIFLETEGFPFWEGQASTATVLNRLMRAGFLPIARDREYGDKQFNILLLHQDVVEQVIPVLLGQGGARKAPPPPAPAPTPSAPAPVPAPVPVPAPAPVPATPHLSLACRLQGDVPVIIPCFDTVTYVRGMVEQLRDRGLRNIILVDNASTFAPMRAYLQDPGAGVTVIAQAENKGPRDCFTDPATLALLPQVFCVTDPDLALNPDMPPDFIGQLAALTERHAAGKAGLALDISTPALMRDEEFRIGGRGWKIWEWEAQFWQEGLEPTAGGDPVFKAQTDTTFAVYNKRHFDPHRPLDGVRVGGRFTCRHLPWYRENGLPAEEERHYRQHARDSFYLRNSDSPPPRLS</sequence>
<gene>
    <name evidence="3" type="ORF">CR162_01355</name>
</gene>
<comment type="caution">
    <text evidence="3">The sequence shown here is derived from an EMBL/GenBank/DDBJ whole genome shotgun (WGS) entry which is preliminary data.</text>
</comment>
<accession>A0A2C6ZDP5</accession>
<dbReference type="AlphaFoldDB" id="A0A2C6ZDP5"/>
<dbReference type="NCBIfam" id="TIGR01444">
    <property type="entry name" value="fkbM_fam"/>
    <property type="match status" value="1"/>
</dbReference>
<organism evidence="3 4">
    <name type="scientific">Teichococcus rhizosphaerae</name>
    <dbReference type="NCBI Taxonomy" id="1335062"/>
    <lineage>
        <taxon>Bacteria</taxon>
        <taxon>Pseudomonadati</taxon>
        <taxon>Pseudomonadota</taxon>
        <taxon>Alphaproteobacteria</taxon>
        <taxon>Acetobacterales</taxon>
        <taxon>Roseomonadaceae</taxon>
        <taxon>Roseomonas</taxon>
    </lineage>
</organism>
<feature type="region of interest" description="Disordered" evidence="1">
    <location>
        <begin position="281"/>
        <end position="304"/>
    </location>
</feature>
<dbReference type="SUPFAM" id="SSF53448">
    <property type="entry name" value="Nucleotide-diphospho-sugar transferases"/>
    <property type="match status" value="1"/>
</dbReference>
<dbReference type="PANTHER" id="PTHR36973:SF4">
    <property type="entry name" value="NODULATION PROTEIN"/>
    <property type="match status" value="1"/>
</dbReference>
<dbReference type="Gene3D" id="3.40.50.150">
    <property type="entry name" value="Vaccinia Virus protein VP39"/>
    <property type="match status" value="1"/>
</dbReference>
<dbReference type="InterPro" id="IPR029044">
    <property type="entry name" value="Nucleotide-diphossugar_trans"/>
</dbReference>
<dbReference type="PANTHER" id="PTHR36973">
    <property type="entry name" value="SLL1456 PROTEIN-RELATED"/>
    <property type="match status" value="1"/>
</dbReference>
<dbReference type="InterPro" id="IPR029063">
    <property type="entry name" value="SAM-dependent_MTases_sf"/>
</dbReference>
<protein>
    <recommendedName>
        <fullName evidence="2">Methyltransferase FkbM domain-containing protein</fullName>
    </recommendedName>
</protein>
<proteinExistence type="predicted"/>
<dbReference type="Proteomes" id="UP000223527">
    <property type="component" value="Unassembled WGS sequence"/>
</dbReference>